<feature type="domain" description="PilZ" evidence="2">
    <location>
        <begin position="8"/>
        <end position="87"/>
    </location>
</feature>
<organism evidence="3 4">
    <name type="scientific">Thalassobaculum fulvum</name>
    <dbReference type="NCBI Taxonomy" id="1633335"/>
    <lineage>
        <taxon>Bacteria</taxon>
        <taxon>Pseudomonadati</taxon>
        <taxon>Pseudomonadota</taxon>
        <taxon>Alphaproteobacteria</taxon>
        <taxon>Rhodospirillales</taxon>
        <taxon>Thalassobaculaceae</taxon>
        <taxon>Thalassobaculum</taxon>
    </lineage>
</organism>
<dbReference type="Gene3D" id="2.40.10.220">
    <property type="entry name" value="predicted glycosyltransferase like domains"/>
    <property type="match status" value="1"/>
</dbReference>
<reference evidence="3" key="2">
    <citation type="submission" date="2020-09" db="EMBL/GenBank/DDBJ databases">
        <authorList>
            <person name="Sun Q."/>
            <person name="Kim S."/>
        </authorList>
    </citation>
    <scope>NUCLEOTIDE SEQUENCE</scope>
    <source>
        <strain evidence="3">KCTC 42651</strain>
    </source>
</reference>
<dbReference type="SUPFAM" id="SSF141371">
    <property type="entry name" value="PilZ domain-like"/>
    <property type="match status" value="1"/>
</dbReference>
<sequence>MKVWAQVDGGWYKVHDLSLGGLRLDRPVDSPGEGGVIEGDIHSRAGNRARQAGFSATVVRVEDDGQRIGVAFAPMADEQIDGLLAILSAVEREFVSAREAELRREELRRALRRLGVGSLIAAGVVTAGFAAWFMR</sequence>
<dbReference type="GO" id="GO:0035438">
    <property type="term" value="F:cyclic-di-GMP binding"/>
    <property type="evidence" value="ECO:0007669"/>
    <property type="project" value="InterPro"/>
</dbReference>
<evidence type="ECO:0000256" key="1">
    <source>
        <dbReference type="SAM" id="Phobius"/>
    </source>
</evidence>
<dbReference type="Proteomes" id="UP000630353">
    <property type="component" value="Unassembled WGS sequence"/>
</dbReference>
<dbReference type="EMBL" id="BMZS01000016">
    <property type="protein sequence ID" value="GHD63327.1"/>
    <property type="molecule type" value="Genomic_DNA"/>
</dbReference>
<dbReference type="Pfam" id="PF07238">
    <property type="entry name" value="PilZ"/>
    <property type="match status" value="1"/>
</dbReference>
<keyword evidence="4" id="KW-1185">Reference proteome</keyword>
<protein>
    <recommendedName>
        <fullName evidence="2">PilZ domain-containing protein</fullName>
    </recommendedName>
</protein>
<keyword evidence="1" id="KW-0472">Membrane</keyword>
<dbReference type="AlphaFoldDB" id="A0A919CSG4"/>
<gene>
    <name evidence="3" type="ORF">GCM10017083_53420</name>
</gene>
<evidence type="ECO:0000313" key="4">
    <source>
        <dbReference type="Proteomes" id="UP000630353"/>
    </source>
</evidence>
<keyword evidence="1" id="KW-1133">Transmembrane helix</keyword>
<evidence type="ECO:0000313" key="3">
    <source>
        <dbReference type="EMBL" id="GHD63327.1"/>
    </source>
</evidence>
<evidence type="ECO:0000259" key="2">
    <source>
        <dbReference type="Pfam" id="PF07238"/>
    </source>
</evidence>
<accession>A0A919CSG4</accession>
<keyword evidence="1" id="KW-0812">Transmembrane</keyword>
<proteinExistence type="predicted"/>
<reference evidence="3" key="1">
    <citation type="journal article" date="2014" name="Int. J. Syst. Evol. Microbiol.">
        <title>Complete genome sequence of Corynebacterium casei LMG S-19264T (=DSM 44701T), isolated from a smear-ripened cheese.</title>
        <authorList>
            <consortium name="US DOE Joint Genome Institute (JGI-PGF)"/>
            <person name="Walter F."/>
            <person name="Albersmeier A."/>
            <person name="Kalinowski J."/>
            <person name="Ruckert C."/>
        </authorList>
    </citation>
    <scope>NUCLEOTIDE SEQUENCE</scope>
    <source>
        <strain evidence="3">KCTC 42651</strain>
    </source>
</reference>
<name>A0A919CSG4_9PROT</name>
<dbReference type="InterPro" id="IPR009875">
    <property type="entry name" value="PilZ_domain"/>
</dbReference>
<feature type="transmembrane region" description="Helical" evidence="1">
    <location>
        <begin position="114"/>
        <end position="134"/>
    </location>
</feature>
<comment type="caution">
    <text evidence="3">The sequence shown here is derived from an EMBL/GenBank/DDBJ whole genome shotgun (WGS) entry which is preliminary data.</text>
</comment>